<dbReference type="Proteomes" id="UP000256328">
    <property type="component" value="Unassembled WGS sequence"/>
</dbReference>
<organism evidence="2 3">
    <name type="scientific">Coleophoma crateriformis</name>
    <dbReference type="NCBI Taxonomy" id="565419"/>
    <lineage>
        <taxon>Eukaryota</taxon>
        <taxon>Fungi</taxon>
        <taxon>Dikarya</taxon>
        <taxon>Ascomycota</taxon>
        <taxon>Pezizomycotina</taxon>
        <taxon>Leotiomycetes</taxon>
        <taxon>Helotiales</taxon>
        <taxon>Dermateaceae</taxon>
        <taxon>Coleophoma</taxon>
    </lineage>
</organism>
<reference evidence="2 3" key="1">
    <citation type="journal article" date="2018" name="IMA Fungus">
        <title>IMA Genome-F 9: Draft genome sequence of Annulohypoxylon stygium, Aspergillus mulundensis, Berkeleyomyces basicola (syn. Thielaviopsis basicola), Ceratocystis smalleyi, two Cercospora beticola strains, Coleophoma cylindrospora, Fusarium fracticaudum, Phialophora cf. hyalina, and Morchella septimelata.</title>
        <authorList>
            <person name="Wingfield B.D."/>
            <person name="Bills G.F."/>
            <person name="Dong Y."/>
            <person name="Huang W."/>
            <person name="Nel W.J."/>
            <person name="Swalarsk-Parry B.S."/>
            <person name="Vaghefi N."/>
            <person name="Wilken P.M."/>
            <person name="An Z."/>
            <person name="de Beer Z.W."/>
            <person name="De Vos L."/>
            <person name="Chen L."/>
            <person name="Duong T.A."/>
            <person name="Gao Y."/>
            <person name="Hammerbacher A."/>
            <person name="Kikkert J.R."/>
            <person name="Li Y."/>
            <person name="Li H."/>
            <person name="Li K."/>
            <person name="Li Q."/>
            <person name="Liu X."/>
            <person name="Ma X."/>
            <person name="Naidoo K."/>
            <person name="Pethybridge S.J."/>
            <person name="Sun J."/>
            <person name="Steenkamp E.T."/>
            <person name="van der Nest M.A."/>
            <person name="van Wyk S."/>
            <person name="Wingfield M.J."/>
            <person name="Xiong C."/>
            <person name="Yue Q."/>
            <person name="Zhang X."/>
        </authorList>
    </citation>
    <scope>NUCLEOTIDE SEQUENCE [LARGE SCALE GENOMIC DNA]</scope>
    <source>
        <strain evidence="2 3">BP5796</strain>
    </source>
</reference>
<comment type="caution">
    <text evidence="2">The sequence shown here is derived from an EMBL/GenBank/DDBJ whole genome shotgun (WGS) entry which is preliminary data.</text>
</comment>
<evidence type="ECO:0000313" key="3">
    <source>
        <dbReference type="Proteomes" id="UP000256328"/>
    </source>
</evidence>
<feature type="compositionally biased region" description="Polar residues" evidence="1">
    <location>
        <begin position="71"/>
        <end position="86"/>
    </location>
</feature>
<dbReference type="EMBL" id="PDLN01000009">
    <property type="protein sequence ID" value="RDW75823.1"/>
    <property type="molecule type" value="Genomic_DNA"/>
</dbReference>
<protein>
    <submittedName>
        <fullName evidence="2">Uncharacterized protein</fullName>
    </submittedName>
</protein>
<gene>
    <name evidence="2" type="ORF">BP5796_06644</name>
</gene>
<evidence type="ECO:0000313" key="2">
    <source>
        <dbReference type="EMBL" id="RDW75823.1"/>
    </source>
</evidence>
<name>A0A3D8RP45_9HELO</name>
<feature type="region of interest" description="Disordered" evidence="1">
    <location>
        <begin position="58"/>
        <end position="88"/>
    </location>
</feature>
<accession>A0A3D8RP45</accession>
<proteinExistence type="predicted"/>
<keyword evidence="3" id="KW-1185">Reference proteome</keyword>
<dbReference type="AlphaFoldDB" id="A0A3D8RP45"/>
<evidence type="ECO:0000256" key="1">
    <source>
        <dbReference type="SAM" id="MobiDB-lite"/>
    </source>
</evidence>
<sequence length="134" mass="14345">MGRGRFVPPVTTVGRAGDKRRILTPSRRESWTLPNAAAAAAAVAPVPEPVPGAYYAKAQPREQGDDADVTKQGSSTWPMEQPSRTADAQEVVVTPRLIGLAWDLATSTHARTTVCPYCVRRGRPGCTVCQSVSE</sequence>